<evidence type="ECO:0000313" key="1">
    <source>
        <dbReference type="EMBL" id="MDO1449467.1"/>
    </source>
</evidence>
<organism evidence="1 2">
    <name type="scientific">Rhodocytophaga aerolata</name>
    <dbReference type="NCBI Taxonomy" id="455078"/>
    <lineage>
        <taxon>Bacteria</taxon>
        <taxon>Pseudomonadati</taxon>
        <taxon>Bacteroidota</taxon>
        <taxon>Cytophagia</taxon>
        <taxon>Cytophagales</taxon>
        <taxon>Rhodocytophagaceae</taxon>
        <taxon>Rhodocytophaga</taxon>
    </lineage>
</organism>
<protein>
    <submittedName>
        <fullName evidence="1">Uncharacterized protein</fullName>
    </submittedName>
</protein>
<name>A0ABT8RBJ9_9BACT</name>
<accession>A0ABT8RBJ9</accession>
<dbReference type="EMBL" id="JAUKPO010000019">
    <property type="protein sequence ID" value="MDO1449467.1"/>
    <property type="molecule type" value="Genomic_DNA"/>
</dbReference>
<gene>
    <name evidence="1" type="ORF">Q0590_24540</name>
</gene>
<comment type="caution">
    <text evidence="1">The sequence shown here is derived from an EMBL/GenBank/DDBJ whole genome shotgun (WGS) entry which is preliminary data.</text>
</comment>
<proteinExistence type="predicted"/>
<evidence type="ECO:0000313" key="2">
    <source>
        <dbReference type="Proteomes" id="UP001168528"/>
    </source>
</evidence>
<dbReference type="RefSeq" id="WP_302040270.1">
    <property type="nucleotide sequence ID" value="NZ_JAUKPO010000019.1"/>
</dbReference>
<keyword evidence="2" id="KW-1185">Reference proteome</keyword>
<reference evidence="1" key="1">
    <citation type="submission" date="2023-07" db="EMBL/GenBank/DDBJ databases">
        <title>The genome sequence of Rhodocytophaga aerolata KACC 12507.</title>
        <authorList>
            <person name="Zhang X."/>
        </authorList>
    </citation>
    <scope>NUCLEOTIDE SEQUENCE</scope>
    <source>
        <strain evidence="1">KACC 12507</strain>
    </source>
</reference>
<sequence>MAKPFSSRINKLNQLKKRLRLDNQKLVTYMDSPLSVHEVELILGANDTIYLTQENVEMIEKAIEKALAEHERNLDDTQKNH</sequence>
<dbReference type="Proteomes" id="UP001168528">
    <property type="component" value="Unassembled WGS sequence"/>
</dbReference>